<evidence type="ECO:0000313" key="3">
    <source>
        <dbReference type="EMBL" id="AQG78074.1"/>
    </source>
</evidence>
<name>A0A1P9WRT1_9BACT</name>
<dbReference type="Proteomes" id="UP000187941">
    <property type="component" value="Chromosome"/>
</dbReference>
<keyword evidence="1" id="KW-0732">Signal</keyword>
<proteinExistence type="predicted"/>
<feature type="signal peptide" evidence="1">
    <location>
        <begin position="1"/>
        <end position="22"/>
    </location>
</feature>
<sequence length="241" mass="25195">MKTLTALFFVFALAVSSTQAQQQETIKGNGQIVTQKRTLGSFGKLNVRVGMRVKITAGDAASAELEGESNILEHVLTDVKNGELTVTFAPNKSFNQTKGVVVTIHVPKLDQVMVSTGCSVDSDLPIQASTLTATVETGSSLTAPINAKTLKLAVKQGSKANLTGTVADADIELEGAGKLNAEKLTIARADVRLEGASRADIHVTETLSAAADGVSTINYTGNPTVKSEQATGLSKIRKQGK</sequence>
<dbReference type="InterPro" id="IPR021255">
    <property type="entry name" value="DUF2807"/>
</dbReference>
<dbReference type="STRING" id="1178516.AWR27_01125"/>
<accession>A0A1P9WRT1</accession>
<evidence type="ECO:0000256" key="1">
    <source>
        <dbReference type="SAM" id="SignalP"/>
    </source>
</evidence>
<protein>
    <recommendedName>
        <fullName evidence="2">Putative auto-transporter adhesin head GIN domain-containing protein</fullName>
    </recommendedName>
</protein>
<reference evidence="3 4" key="1">
    <citation type="submission" date="2016-01" db="EMBL/GenBank/DDBJ databases">
        <authorList>
            <person name="Oliw E.H."/>
        </authorList>
    </citation>
    <scope>NUCLEOTIDE SEQUENCE [LARGE SCALE GENOMIC DNA]</scope>
    <source>
        <strain evidence="3 4">DY10</strain>
    </source>
</reference>
<evidence type="ECO:0000259" key="2">
    <source>
        <dbReference type="Pfam" id="PF10988"/>
    </source>
</evidence>
<dbReference type="KEGG" id="smon:AWR27_01125"/>
<dbReference type="RefSeq" id="WP_077129498.1">
    <property type="nucleotide sequence ID" value="NZ_CP014263.1"/>
</dbReference>
<feature type="chain" id="PRO_5012026613" description="Putative auto-transporter adhesin head GIN domain-containing protein" evidence="1">
    <location>
        <begin position="23"/>
        <end position="241"/>
    </location>
</feature>
<gene>
    <name evidence="3" type="ORF">AWR27_01125</name>
</gene>
<feature type="domain" description="Putative auto-transporter adhesin head GIN" evidence="2">
    <location>
        <begin position="42"/>
        <end position="223"/>
    </location>
</feature>
<dbReference type="Gene3D" id="2.160.20.120">
    <property type="match status" value="1"/>
</dbReference>
<dbReference type="AlphaFoldDB" id="A0A1P9WRT1"/>
<dbReference type="EMBL" id="CP014263">
    <property type="protein sequence ID" value="AQG78074.1"/>
    <property type="molecule type" value="Genomic_DNA"/>
</dbReference>
<dbReference type="Pfam" id="PF10988">
    <property type="entry name" value="DUF2807"/>
    <property type="match status" value="1"/>
</dbReference>
<dbReference type="OrthoDB" id="947409at2"/>
<keyword evidence="4" id="KW-1185">Reference proteome</keyword>
<organism evidence="3 4">
    <name type="scientific">Spirosoma montaniterrae</name>
    <dbReference type="NCBI Taxonomy" id="1178516"/>
    <lineage>
        <taxon>Bacteria</taxon>
        <taxon>Pseudomonadati</taxon>
        <taxon>Bacteroidota</taxon>
        <taxon>Cytophagia</taxon>
        <taxon>Cytophagales</taxon>
        <taxon>Cytophagaceae</taxon>
        <taxon>Spirosoma</taxon>
    </lineage>
</organism>
<evidence type="ECO:0000313" key="4">
    <source>
        <dbReference type="Proteomes" id="UP000187941"/>
    </source>
</evidence>